<protein>
    <submittedName>
        <fullName evidence="1">Uncharacterized protein</fullName>
    </submittedName>
</protein>
<organism evidence="1 2">
    <name type="scientific">Pistacia atlantica</name>
    <dbReference type="NCBI Taxonomy" id="434234"/>
    <lineage>
        <taxon>Eukaryota</taxon>
        <taxon>Viridiplantae</taxon>
        <taxon>Streptophyta</taxon>
        <taxon>Embryophyta</taxon>
        <taxon>Tracheophyta</taxon>
        <taxon>Spermatophyta</taxon>
        <taxon>Magnoliopsida</taxon>
        <taxon>eudicotyledons</taxon>
        <taxon>Gunneridae</taxon>
        <taxon>Pentapetalae</taxon>
        <taxon>rosids</taxon>
        <taxon>malvids</taxon>
        <taxon>Sapindales</taxon>
        <taxon>Anacardiaceae</taxon>
        <taxon>Pistacia</taxon>
    </lineage>
</organism>
<dbReference type="Proteomes" id="UP001164250">
    <property type="component" value="Chromosome 12"/>
</dbReference>
<evidence type="ECO:0000313" key="1">
    <source>
        <dbReference type="EMBL" id="KAJ0081563.1"/>
    </source>
</evidence>
<proteinExistence type="predicted"/>
<gene>
    <name evidence="1" type="ORF">Patl1_12358</name>
</gene>
<dbReference type="EMBL" id="CM047908">
    <property type="protein sequence ID" value="KAJ0081563.1"/>
    <property type="molecule type" value="Genomic_DNA"/>
</dbReference>
<comment type="caution">
    <text evidence="1">The sequence shown here is derived from an EMBL/GenBank/DDBJ whole genome shotgun (WGS) entry which is preliminary data.</text>
</comment>
<name>A0ACC1A5B5_9ROSI</name>
<reference evidence="2" key="1">
    <citation type="journal article" date="2023" name="G3 (Bethesda)">
        <title>Genome assembly and association tests identify interacting loci associated with vigor, precocity, and sex in interspecific pistachio rootstocks.</title>
        <authorList>
            <person name="Palmer W."/>
            <person name="Jacygrad E."/>
            <person name="Sagayaradj S."/>
            <person name="Cavanaugh K."/>
            <person name="Han R."/>
            <person name="Bertier L."/>
            <person name="Beede B."/>
            <person name="Kafkas S."/>
            <person name="Golino D."/>
            <person name="Preece J."/>
            <person name="Michelmore R."/>
        </authorList>
    </citation>
    <scope>NUCLEOTIDE SEQUENCE [LARGE SCALE GENOMIC DNA]</scope>
</reference>
<evidence type="ECO:0000313" key="2">
    <source>
        <dbReference type="Proteomes" id="UP001164250"/>
    </source>
</evidence>
<sequence length="73" mass="7889">MAATIIATVVFAAAFTEPGGSKEETGTPHFVRRASFIIFAISDAIALILSSYSILRFLSVISSRYAEEDFISL</sequence>
<keyword evidence="2" id="KW-1185">Reference proteome</keyword>
<accession>A0ACC1A5B5</accession>